<gene>
    <name evidence="2" type="ORF">CYME_CMG037C</name>
</gene>
<dbReference type="GeneID" id="16993304"/>
<evidence type="ECO:0000256" key="1">
    <source>
        <dbReference type="SAM" id="Coils"/>
    </source>
</evidence>
<dbReference type="EMBL" id="AP006489">
    <property type="protein sequence ID" value="BAM79566.1"/>
    <property type="molecule type" value="Genomic_DNA"/>
</dbReference>
<dbReference type="AlphaFoldDB" id="M1UPZ9"/>
<protein>
    <submittedName>
        <fullName evidence="2">Uncharacterized protein</fullName>
    </submittedName>
</protein>
<sequence length="85" mass="9496">MASFRSRLAAFCLGATVTGGLGFLRLHYDILKANALVRETFSGMEEEIHNVDQRALRVETELERLRAQLEQVKSQTSSSRADAKV</sequence>
<evidence type="ECO:0000313" key="2">
    <source>
        <dbReference type="EMBL" id="BAM79566.1"/>
    </source>
</evidence>
<proteinExistence type="predicted"/>
<reference evidence="2 3" key="2">
    <citation type="journal article" date="2007" name="BMC Biol.">
        <title>A 100%-complete sequence reveals unusually simple genomic features in the hot-spring red alga Cyanidioschyzon merolae.</title>
        <authorList>
            <person name="Nozaki H."/>
            <person name="Takano H."/>
            <person name="Misumi O."/>
            <person name="Terasawa K."/>
            <person name="Matsuzaki M."/>
            <person name="Maruyama S."/>
            <person name="Nishida K."/>
            <person name="Yagisawa F."/>
            <person name="Yoshida Y."/>
            <person name="Fujiwara T."/>
            <person name="Takio S."/>
            <person name="Tamura K."/>
            <person name="Chung S.J."/>
            <person name="Nakamura S."/>
            <person name="Kuroiwa H."/>
            <person name="Tanaka K."/>
            <person name="Sato N."/>
            <person name="Kuroiwa T."/>
        </authorList>
    </citation>
    <scope>NUCLEOTIDE SEQUENCE [LARGE SCALE GENOMIC DNA]</scope>
    <source>
        <strain evidence="2 3">10D</strain>
    </source>
</reference>
<dbReference type="RefSeq" id="XP_005535852.1">
    <property type="nucleotide sequence ID" value="XM_005535795.1"/>
</dbReference>
<dbReference type="KEGG" id="cme:CYME_CMG037C"/>
<name>M1UPZ9_CYAM1</name>
<keyword evidence="1" id="KW-0175">Coiled coil</keyword>
<keyword evidence="3" id="KW-1185">Reference proteome</keyword>
<dbReference type="Proteomes" id="UP000007014">
    <property type="component" value="Chromosome 7"/>
</dbReference>
<evidence type="ECO:0000313" key="3">
    <source>
        <dbReference type="Proteomes" id="UP000007014"/>
    </source>
</evidence>
<organism evidence="2 3">
    <name type="scientific">Cyanidioschyzon merolae (strain NIES-3377 / 10D)</name>
    <name type="common">Unicellular red alga</name>
    <dbReference type="NCBI Taxonomy" id="280699"/>
    <lineage>
        <taxon>Eukaryota</taxon>
        <taxon>Rhodophyta</taxon>
        <taxon>Bangiophyceae</taxon>
        <taxon>Cyanidiales</taxon>
        <taxon>Cyanidiaceae</taxon>
        <taxon>Cyanidioschyzon</taxon>
    </lineage>
</organism>
<reference evidence="2 3" key="1">
    <citation type="journal article" date="2004" name="Nature">
        <title>Genome sequence of the ultrasmall unicellular red alga Cyanidioschyzon merolae 10D.</title>
        <authorList>
            <person name="Matsuzaki M."/>
            <person name="Misumi O."/>
            <person name="Shin-i T."/>
            <person name="Maruyama S."/>
            <person name="Takahara M."/>
            <person name="Miyagishima S."/>
            <person name="Mori T."/>
            <person name="Nishida K."/>
            <person name="Yagisawa F."/>
            <person name="Nishida K."/>
            <person name="Yoshida Y."/>
            <person name="Nishimura Y."/>
            <person name="Nakao S."/>
            <person name="Kobayashi T."/>
            <person name="Momoyama Y."/>
            <person name="Higashiyama T."/>
            <person name="Minoda A."/>
            <person name="Sano M."/>
            <person name="Nomoto H."/>
            <person name="Oishi K."/>
            <person name="Hayashi H."/>
            <person name="Ohta F."/>
            <person name="Nishizaka S."/>
            <person name="Haga S."/>
            <person name="Miura S."/>
            <person name="Morishita T."/>
            <person name="Kabeya Y."/>
            <person name="Terasawa K."/>
            <person name="Suzuki Y."/>
            <person name="Ishii Y."/>
            <person name="Asakawa S."/>
            <person name="Takano H."/>
            <person name="Ohta N."/>
            <person name="Kuroiwa H."/>
            <person name="Tanaka K."/>
            <person name="Shimizu N."/>
            <person name="Sugano S."/>
            <person name="Sato N."/>
            <person name="Nozaki H."/>
            <person name="Ogasawara N."/>
            <person name="Kohara Y."/>
            <person name="Kuroiwa T."/>
        </authorList>
    </citation>
    <scope>NUCLEOTIDE SEQUENCE [LARGE SCALE GENOMIC DNA]</scope>
    <source>
        <strain evidence="2 3">10D</strain>
    </source>
</reference>
<feature type="coiled-coil region" evidence="1">
    <location>
        <begin position="48"/>
        <end position="82"/>
    </location>
</feature>
<accession>M1UPZ9</accession>